<evidence type="ECO:0000256" key="3">
    <source>
        <dbReference type="ARBA" id="ARBA00022737"/>
    </source>
</evidence>
<keyword evidence="4" id="KW-0112">Calmodulin-binding</keyword>
<reference evidence="7" key="1">
    <citation type="submission" date="2022-04" db="EMBL/GenBank/DDBJ databases">
        <authorList>
            <person name="Xu L."/>
            <person name="Lv Z."/>
        </authorList>
    </citation>
    <scope>NUCLEOTIDE SEQUENCE</scope>
    <source>
        <strain evidence="7">LV_2022a</strain>
    </source>
</reference>
<comment type="subcellular location">
    <subcellularLocation>
        <location evidence="1">Cytoplasm</location>
    </subcellularLocation>
</comment>
<evidence type="ECO:0000256" key="2">
    <source>
        <dbReference type="ARBA" id="ARBA00022490"/>
    </source>
</evidence>
<dbReference type="Pfam" id="PF00307">
    <property type="entry name" value="CH"/>
    <property type="match status" value="1"/>
</dbReference>
<dbReference type="GO" id="GO:0005516">
    <property type="term" value="F:calmodulin binding"/>
    <property type="evidence" value="ECO:0007669"/>
    <property type="project" value="UniProtKB-KW"/>
</dbReference>
<dbReference type="InterPro" id="IPR027417">
    <property type="entry name" value="P-loop_NTPase"/>
</dbReference>
<protein>
    <recommendedName>
        <fullName evidence="6">Calponin-homology (CH) domain-containing protein</fullName>
    </recommendedName>
</protein>
<dbReference type="CDD" id="cd23767">
    <property type="entry name" value="IQCD"/>
    <property type="match status" value="3"/>
</dbReference>
<dbReference type="PANTHER" id="PTHR22706">
    <property type="entry name" value="ASSEMBLY FACTOR FOR SPINDLE MICROTUBULES"/>
    <property type="match status" value="1"/>
</dbReference>
<gene>
    <name evidence="7" type="ORF">MN116_004188</name>
</gene>
<keyword evidence="2" id="KW-0963">Cytoplasm</keyword>
<evidence type="ECO:0000313" key="8">
    <source>
        <dbReference type="Proteomes" id="UP001292079"/>
    </source>
</evidence>
<evidence type="ECO:0000313" key="7">
    <source>
        <dbReference type="EMBL" id="KAK4472990.1"/>
    </source>
</evidence>
<sequence length="1758" mass="200438">MMESRKVRKSWFITNKNPLHIASPHRSRFFAPVLQSHIKEQTESEEITTQHENMSEVKTPTSKYEVILHGDENDIPFTVNVSDILSLSMFSRRAVVDFGATNFTGKTLTRFLLLVNHFDTEQSVMIQRSPPENEFTIDWITSETNSFKFQPYHPATCKRINLAPVHGQSLVKITWMPIRNYVSNGAYSFHHVIQFRVNDAYFLQAVIIGRLLPPERPSRSKSTSSKRIIVNQIPSFPIWTEASLQNSFVYCSRAEVKKEISKTFFTPANRHQVALSSAQVTSIGSQSCGVNNSITSCLTSERPQNTDFCHLHPVEKPVTHEVNVHDFLLGAGESRRRSSSQPTTDTLTRDLSVFGRFHEMKELSSSRQSINTSNKLCPEANLTTDVNFLNSTATAFISPKLVRSPALKRVPCVLVSTYKKKNGGNVFYSNVTSILSEMSVFGLTQWLNGVFAPCIAANSYNEHAVSPFKDICVVGSDMYRSTVEKAIELLTSPAIIVPGERIEREVDSGKLIPVQEILFRIDKGAQRRIQDCLVVNYAPIWLHLTLDALSSSSSSQPNSPATFHNVCSSVTSNISDPPFTEDYKNTYSVCLTKKICSYFFDSFVLNKPVLPIKPTATDKKTKQSFHTAKISTNLTKLNMPNRDVLFNRHVIKRFIIFVWIIDCFKSHMLIKYDPCLFRTKSHIKSSSSLLLSFAQDFLHGENNLVRHIAYLGARVIVNQTPLDEYQFTVENLAVDLRDGVRLVKLADLLIPTLPTPASNGKTPIVVGSNRLMSLVRFPAISRLQKIHNVGVALKSFEQYGQISMSDGSVIDPRDIVDGHREKTLTLLWCLLLRHQVLALLNHSALESEIHTLETNINSFETDSCVCELSNIKLSMSSDNNEKEDKNHIAHSKLLYWASLVCHLYGVPVTSLDESFTDGRALCYLLHHYLPTVLPQGLIRQCTTHTINTSVSLPNSVLIRNNLFNLSLFQRKLSILGDVPLLFSACISTPISLASLSDLLPPGLVVTTLAYLANRLVVGPSEKHKLNLLIRENAACIIQNAWRRFQEYINFSKLKLIPYGREWRNERKKIKACTTIQAFVRGYLVRKQVAQIIFLRGSAATIIQANVRRFLVLCYVSRLRKSVILIQSTWRGYQARQNYSRLKKLCITLQAFSRGFLTRSYIAEFQGRRNSAASIIQSHFRRLIVQRNLIKWHKSAVYIQSAWRGYYIHRKYVNLKQWCISIQKYARGYLARDRLVTLQNNRNSAATVIQSHFRKFLVLRYINTWHGSARQIQSCWRSYRSRRIISQFRDIVVLILRRYRASRMIQRWWRFCFFLKFLTKQRCSAIRIQTMWRGFRIRKYLFALAEPSKKCANSTSQTGCRGTHLASSVNSKSKSIPRYQSSKPKSRKEKCLLSLEPSEAKFLLDIYYRLNRATERARTNPNLTLAAKARCALKQLSRSTSVSHILDAIRLLETITGLSVELCYWVVGLSPNNLLYNAYSNEHNENSPCVLICFFQIMMACNRSVPHEDIFVAITGTLLNVVRHIDLASNLNLWWSPLSLKSEASTTDKNEDDMHEEFQPPAIVHSLNTQLRRHQSLPGLCFTGSDIQLMSPYSHLIKTNRIDSLESKSLLSITQNMSIIDVLIEILQRTWRARPGTVSIRLFSRTCCLLALLFKSTPTHIFLHKSCLLPTLREIYEGLCRRSDPHSRFHLNFDPLGDSTNSQSVNEVRSKASNADIKKLRANLSSDLDWHFRPIKTRPNPLIAIQYLLLITEKKVTNA</sequence>
<dbReference type="InterPro" id="IPR001715">
    <property type="entry name" value="CH_dom"/>
</dbReference>
<dbReference type="PROSITE" id="PS50021">
    <property type="entry name" value="CH"/>
    <property type="match status" value="2"/>
</dbReference>
<feature type="compositionally biased region" description="Polar residues" evidence="5">
    <location>
        <begin position="1350"/>
        <end position="1382"/>
    </location>
</feature>
<dbReference type="Gene3D" id="1.10.418.10">
    <property type="entry name" value="Calponin-like domain"/>
    <property type="match status" value="2"/>
</dbReference>
<dbReference type="SMART" id="SM00033">
    <property type="entry name" value="CH"/>
    <property type="match status" value="1"/>
</dbReference>
<dbReference type="GO" id="GO:0000278">
    <property type="term" value="P:mitotic cell cycle"/>
    <property type="evidence" value="ECO:0007669"/>
    <property type="project" value="TreeGrafter"/>
</dbReference>
<dbReference type="SUPFAM" id="SSF47576">
    <property type="entry name" value="Calponin-homology domain, CH-domain"/>
    <property type="match status" value="1"/>
</dbReference>
<dbReference type="GO" id="GO:0000922">
    <property type="term" value="C:spindle pole"/>
    <property type="evidence" value="ECO:0007669"/>
    <property type="project" value="TreeGrafter"/>
</dbReference>
<feature type="domain" description="Calponin-homology (CH)" evidence="6">
    <location>
        <begin position="887"/>
        <end position="1016"/>
    </location>
</feature>
<dbReference type="PROSITE" id="PS50096">
    <property type="entry name" value="IQ"/>
    <property type="match status" value="6"/>
</dbReference>
<dbReference type="EMBL" id="JALJAT010000002">
    <property type="protein sequence ID" value="KAK4472990.1"/>
    <property type="molecule type" value="Genomic_DNA"/>
</dbReference>
<evidence type="ECO:0000256" key="4">
    <source>
        <dbReference type="ARBA" id="ARBA00022860"/>
    </source>
</evidence>
<evidence type="ECO:0000256" key="5">
    <source>
        <dbReference type="SAM" id="MobiDB-lite"/>
    </source>
</evidence>
<dbReference type="CDD" id="cd21224">
    <property type="entry name" value="CH_ASPM_rpt2"/>
    <property type="match status" value="1"/>
</dbReference>
<comment type="caution">
    <text evidence="7">The sequence shown here is derived from an EMBL/GenBank/DDBJ whole genome shotgun (WGS) entry which is preliminary data.</text>
</comment>
<dbReference type="GO" id="GO:0051295">
    <property type="term" value="P:establishment of meiotic spindle localization"/>
    <property type="evidence" value="ECO:0007669"/>
    <property type="project" value="TreeGrafter"/>
</dbReference>
<dbReference type="InterPro" id="IPR051185">
    <property type="entry name" value="ASPM"/>
</dbReference>
<dbReference type="Gene3D" id="1.20.5.190">
    <property type="match status" value="5"/>
</dbReference>
<dbReference type="GO" id="GO:0007051">
    <property type="term" value="P:spindle organization"/>
    <property type="evidence" value="ECO:0007669"/>
    <property type="project" value="TreeGrafter"/>
</dbReference>
<dbReference type="SUPFAM" id="SSF52540">
    <property type="entry name" value="P-loop containing nucleoside triphosphate hydrolases"/>
    <property type="match status" value="2"/>
</dbReference>
<keyword evidence="3" id="KW-0677">Repeat</keyword>
<feature type="region of interest" description="Disordered" evidence="5">
    <location>
        <begin position="1350"/>
        <end position="1384"/>
    </location>
</feature>
<accession>A0AAE2D7I4</accession>
<name>A0AAE2D7I4_SCHME</name>
<dbReference type="Pfam" id="PF00612">
    <property type="entry name" value="IQ"/>
    <property type="match status" value="8"/>
</dbReference>
<dbReference type="InterPro" id="IPR000048">
    <property type="entry name" value="IQ_motif_EF-hand-BS"/>
</dbReference>
<evidence type="ECO:0000259" key="6">
    <source>
        <dbReference type="PROSITE" id="PS50021"/>
    </source>
</evidence>
<feature type="domain" description="Calponin-homology (CH)" evidence="6">
    <location>
        <begin position="684"/>
        <end position="835"/>
    </location>
</feature>
<dbReference type="SMART" id="SM00015">
    <property type="entry name" value="IQ"/>
    <property type="match status" value="11"/>
</dbReference>
<dbReference type="InterPro" id="IPR036872">
    <property type="entry name" value="CH_dom_sf"/>
</dbReference>
<dbReference type="CDD" id="cd21223">
    <property type="entry name" value="CH_ASPM_rpt1"/>
    <property type="match status" value="1"/>
</dbReference>
<reference evidence="7" key="2">
    <citation type="journal article" date="2023" name="Infect Dis Poverty">
        <title>Chromosome-scale genome of the human blood fluke Schistosoma mekongi and its implications for public health.</title>
        <authorList>
            <person name="Zhou M."/>
            <person name="Xu L."/>
            <person name="Xu D."/>
            <person name="Chen W."/>
            <person name="Khan J."/>
            <person name="Hu Y."/>
            <person name="Huang H."/>
            <person name="Wei H."/>
            <person name="Zhang Y."/>
            <person name="Chusongsang P."/>
            <person name="Tanasarnprasert K."/>
            <person name="Hu X."/>
            <person name="Limpanont Y."/>
            <person name="Lv Z."/>
        </authorList>
    </citation>
    <scope>NUCLEOTIDE SEQUENCE</scope>
    <source>
        <strain evidence="7">LV_2022a</strain>
    </source>
</reference>
<dbReference type="PANTHER" id="PTHR22706:SF1">
    <property type="entry name" value="ASSEMBLY FACTOR FOR SPINDLE MICROTUBULES"/>
    <property type="match status" value="1"/>
</dbReference>
<dbReference type="Proteomes" id="UP001292079">
    <property type="component" value="Unassembled WGS sequence"/>
</dbReference>
<proteinExistence type="predicted"/>
<evidence type="ECO:0000256" key="1">
    <source>
        <dbReference type="ARBA" id="ARBA00004496"/>
    </source>
</evidence>
<organism evidence="7 8">
    <name type="scientific">Schistosoma mekongi</name>
    <name type="common">Parasitic worm</name>
    <dbReference type="NCBI Taxonomy" id="38744"/>
    <lineage>
        <taxon>Eukaryota</taxon>
        <taxon>Metazoa</taxon>
        <taxon>Spiralia</taxon>
        <taxon>Lophotrochozoa</taxon>
        <taxon>Platyhelminthes</taxon>
        <taxon>Trematoda</taxon>
        <taxon>Digenea</taxon>
        <taxon>Strigeidida</taxon>
        <taxon>Schistosomatoidea</taxon>
        <taxon>Schistosomatidae</taxon>
        <taxon>Schistosoma</taxon>
    </lineage>
</organism>
<dbReference type="Gene3D" id="4.10.270.10">
    <property type="entry name" value="Myosin, subunit A"/>
    <property type="match status" value="1"/>
</dbReference>
<keyword evidence="8" id="KW-1185">Reference proteome</keyword>
<dbReference type="GO" id="GO:0005737">
    <property type="term" value="C:cytoplasm"/>
    <property type="evidence" value="ECO:0007669"/>
    <property type="project" value="UniProtKB-SubCell"/>
</dbReference>